<sequence length="116" mass="13156">MSPTQWLKKAFGFIECSFEKSNVASTADEFNFCQQQTFNSSSYATPDFQGLETMLARAMMLTQTEVVTENLLQLASYLVRPLCLIRYLIATTFSCNIRQSVKNSPVLEVNLCFCKI</sequence>
<protein>
    <submittedName>
        <fullName evidence="2 3">Uncharacterized protein</fullName>
    </submittedName>
</protein>
<proteinExistence type="predicted"/>
<evidence type="ECO:0000313" key="3">
    <source>
        <dbReference type="WBParaSite" id="PgR317_g001_t02"/>
    </source>
</evidence>
<accession>A0A915CLH3</accession>
<dbReference type="Proteomes" id="UP000887569">
    <property type="component" value="Unplaced"/>
</dbReference>
<reference evidence="2 3" key="1">
    <citation type="submission" date="2022-11" db="UniProtKB">
        <authorList>
            <consortium name="WormBaseParasite"/>
        </authorList>
    </citation>
    <scope>IDENTIFICATION</scope>
</reference>
<evidence type="ECO:0000313" key="2">
    <source>
        <dbReference type="WBParaSite" id="PgR317_g001_t01"/>
    </source>
</evidence>
<name>A0A915CLH3_PARUN</name>
<evidence type="ECO:0000313" key="1">
    <source>
        <dbReference type="Proteomes" id="UP000887569"/>
    </source>
</evidence>
<organism evidence="1 3">
    <name type="scientific">Parascaris univalens</name>
    <name type="common">Nematode worm</name>
    <dbReference type="NCBI Taxonomy" id="6257"/>
    <lineage>
        <taxon>Eukaryota</taxon>
        <taxon>Metazoa</taxon>
        <taxon>Ecdysozoa</taxon>
        <taxon>Nematoda</taxon>
        <taxon>Chromadorea</taxon>
        <taxon>Rhabditida</taxon>
        <taxon>Spirurina</taxon>
        <taxon>Ascaridomorpha</taxon>
        <taxon>Ascaridoidea</taxon>
        <taxon>Ascarididae</taxon>
        <taxon>Parascaris</taxon>
    </lineage>
</organism>
<dbReference type="AlphaFoldDB" id="A0A915CLH3"/>
<dbReference type="WBParaSite" id="PgR317_g001_t01">
    <property type="protein sequence ID" value="PgR317_g001_t01"/>
    <property type="gene ID" value="PgR317_g001"/>
</dbReference>
<keyword evidence="1" id="KW-1185">Reference proteome</keyword>
<dbReference type="WBParaSite" id="PgR317_g001_t02">
    <property type="protein sequence ID" value="PgR317_g001_t02"/>
    <property type="gene ID" value="PgR317_g001"/>
</dbReference>